<dbReference type="Proteomes" id="UP000277204">
    <property type="component" value="Unassembled WGS sequence"/>
</dbReference>
<name>A0A183M7U6_9TREM</name>
<keyword evidence="2" id="KW-1185">Reference proteome</keyword>
<dbReference type="EMBL" id="UZAI01007354">
    <property type="protein sequence ID" value="VDO98771.1"/>
    <property type="molecule type" value="Genomic_DNA"/>
</dbReference>
<reference evidence="1 2" key="1">
    <citation type="submission" date="2018-11" db="EMBL/GenBank/DDBJ databases">
        <authorList>
            <consortium name="Pathogen Informatics"/>
        </authorList>
    </citation>
    <scope>NUCLEOTIDE SEQUENCE [LARGE SCALE GENOMIC DNA]</scope>
    <source>
        <strain evidence="1 2">Zambia</strain>
    </source>
</reference>
<organism evidence="1 2">
    <name type="scientific">Schistosoma margrebowiei</name>
    <dbReference type="NCBI Taxonomy" id="48269"/>
    <lineage>
        <taxon>Eukaryota</taxon>
        <taxon>Metazoa</taxon>
        <taxon>Spiralia</taxon>
        <taxon>Lophotrochozoa</taxon>
        <taxon>Platyhelminthes</taxon>
        <taxon>Trematoda</taxon>
        <taxon>Digenea</taxon>
        <taxon>Strigeidida</taxon>
        <taxon>Schistosomatoidea</taxon>
        <taxon>Schistosomatidae</taxon>
        <taxon>Schistosoma</taxon>
    </lineage>
</organism>
<evidence type="ECO:0000313" key="1">
    <source>
        <dbReference type="EMBL" id="VDO98771.1"/>
    </source>
</evidence>
<sequence>MVEPTGTYVLANIARLGHHDRQARPPRQGSSFGRLGICNDHLSLSTTSESGIESHSRPELNETQNPCEATVSNQSTYQISHVIVPDMVFPNNSYISDETSYKFEKNMLSEPNHDRKPDVVLIDGNFSNDPLLCNDIRNKFEETISEESNLDVISNIICSHNALVSCGKLVQCAA</sequence>
<dbReference type="AlphaFoldDB" id="A0A183M7U6"/>
<evidence type="ECO:0000313" key="2">
    <source>
        <dbReference type="Proteomes" id="UP000277204"/>
    </source>
</evidence>
<proteinExistence type="predicted"/>
<protein>
    <submittedName>
        <fullName evidence="1">Uncharacterized protein</fullName>
    </submittedName>
</protein>
<accession>A0A183M7U6</accession>
<gene>
    <name evidence="1" type="ORF">SMRZ_LOCUS12121</name>
</gene>